<dbReference type="EMBL" id="CP093379">
    <property type="protein sequence ID" value="UNM97071.1"/>
    <property type="molecule type" value="Genomic_DNA"/>
</dbReference>
<gene>
    <name evidence="1" type="ORF">MMG00_04250</name>
</gene>
<proteinExistence type="predicted"/>
<evidence type="ECO:0000313" key="2">
    <source>
        <dbReference type="Proteomes" id="UP000829542"/>
    </source>
</evidence>
<organism evidence="1 2">
    <name type="scientific">Ignatzschineria rhizosphaerae</name>
    <dbReference type="NCBI Taxonomy" id="2923279"/>
    <lineage>
        <taxon>Bacteria</taxon>
        <taxon>Pseudomonadati</taxon>
        <taxon>Pseudomonadota</taxon>
        <taxon>Gammaproteobacteria</taxon>
        <taxon>Cardiobacteriales</taxon>
        <taxon>Ignatzschineriaceae</taxon>
        <taxon>Ignatzschineria</taxon>
    </lineage>
</organism>
<keyword evidence="2" id="KW-1185">Reference proteome</keyword>
<name>A0ABY3X5N2_9GAMM</name>
<protein>
    <submittedName>
        <fullName evidence="1">Uncharacterized protein</fullName>
    </submittedName>
</protein>
<reference evidence="1 2" key="1">
    <citation type="submission" date="2022-03" db="EMBL/GenBank/DDBJ databases">
        <title>Ignatzschineria rhizosphaerae HR5S32.</title>
        <authorList>
            <person name="Sun J.Q."/>
            <person name="Feng J.Y."/>
        </authorList>
    </citation>
    <scope>NUCLEOTIDE SEQUENCE [LARGE SCALE GENOMIC DNA]</scope>
    <source>
        <strain evidence="1 2">HR5S32</strain>
    </source>
</reference>
<accession>A0ABY3X5N2</accession>
<dbReference type="Proteomes" id="UP000829542">
    <property type="component" value="Chromosome"/>
</dbReference>
<evidence type="ECO:0000313" key="1">
    <source>
        <dbReference type="EMBL" id="UNM97071.1"/>
    </source>
</evidence>
<sequence>MSYSIKERLAQKQVNVNPNTEKEVEMRWKAIEQLRAGIDSKNLADASICLVNTAGKNHVE</sequence>
<dbReference type="RefSeq" id="WP_242151871.1">
    <property type="nucleotide sequence ID" value="NZ_CP093379.1"/>
</dbReference>